<reference evidence="8 10" key="4">
    <citation type="submission" date="2023-11" db="EMBL/GenBank/DDBJ databases">
        <title>MicrobeMod: A computational toolkit for identifying prokaryotic methylation and restriction-modification with nanopore sequencing.</title>
        <authorList>
            <person name="Crits-Christoph A."/>
            <person name="Kang S.C."/>
            <person name="Lee H."/>
            <person name="Ostrov N."/>
        </authorList>
    </citation>
    <scope>NUCLEOTIDE SEQUENCE [LARGE SCALE GENOMIC DNA]</scope>
    <source>
        <strain evidence="8 10">ATCC 33173</strain>
    </source>
</reference>
<dbReference type="KEGG" id="hel:HELO_2842"/>
<evidence type="ECO:0000256" key="2">
    <source>
        <dbReference type="ARBA" id="ARBA00005722"/>
    </source>
</evidence>
<comment type="subcellular location">
    <subcellularLocation>
        <location evidence="1">Cell outer membrane</location>
    </subcellularLocation>
</comment>
<reference evidence="7" key="1">
    <citation type="journal article" date="2010" name="Environ. Microbiol.">
        <title>A blueprint of ectoine metabolism from the genome of the industrial producer Halomonas elongata DSM 2581(T).</title>
        <authorList>
            <person name="Schwibbert K."/>
            <person name="Marin-Sanguino A."/>
            <person name="Bagyan I."/>
            <person name="Heidrich G."/>
            <person name="Lentzen G."/>
            <person name="Seitz H."/>
            <person name="Rampp M."/>
            <person name="Schuster S.C."/>
            <person name="Klenk H.P."/>
            <person name="Pfeiffer F."/>
            <person name="Oesterhelt D."/>
            <person name="Kunte H.J."/>
        </authorList>
    </citation>
    <scope>NUCLEOTIDE SEQUENCE</scope>
    <source>
        <strain evidence="7">Type strain: DSM 2581</strain>
    </source>
</reference>
<dbReference type="AlphaFoldDB" id="E1V3P7"/>
<evidence type="ECO:0000313" key="8">
    <source>
        <dbReference type="EMBL" id="WPU48896.1"/>
    </source>
</evidence>
<keyword evidence="4" id="KW-0472">Membrane</keyword>
<sequence length="274" mass="29955">MPLSHPSTSTSPGYALRMAALSVMAAGSCMSFTAVAGEPSGAGASTTSWALGLGIMSEQEPYTDIDRENTPIPLLEFENRYIHLFGPQIEFKLPSVDINDAQQLNFGIVGKYDGSGYEEDDAPILDGMSERKGGFWAGARLEWSSDFVDASVEWLADASGNSDGQSVNLGLERTWHVGEHMLLTPRAGAKWQDEKAVDYYFGVRDDEVRLDRPGYTGESGVSAELGVRGVYRFNSRHSILMDVEVTSLADEIQDSPLVDRSTSNSVFLGYIYHF</sequence>
<evidence type="ECO:0000313" key="7">
    <source>
        <dbReference type="EMBL" id="CBV42726.1"/>
    </source>
</evidence>
<evidence type="ECO:0000256" key="6">
    <source>
        <dbReference type="SAM" id="SignalP"/>
    </source>
</evidence>
<dbReference type="HOGENOM" id="CLU_063465_1_1_6"/>
<evidence type="ECO:0000256" key="3">
    <source>
        <dbReference type="ARBA" id="ARBA00022729"/>
    </source>
</evidence>
<reference evidence="9" key="3">
    <citation type="journal article" date="2011" name="Environ. Microbiol.">
        <title>A blueprint of ectoine metabolism from the genome of the industrial producer Halomonas elongata DSM 2581(T).</title>
        <authorList>
            <person name="Schwibbert K."/>
            <person name="Marin-Sanguino A."/>
            <person name="Bagyan I."/>
            <person name="Heidrich G."/>
            <person name="Lentzen G."/>
            <person name="Seitz H."/>
            <person name="Rampp M."/>
            <person name="Schuster S.C."/>
            <person name="Klenk H.P."/>
            <person name="Pfeiffer F."/>
            <person name="Oesterhelt D."/>
            <person name="Kunte H.J."/>
        </authorList>
    </citation>
    <scope>NUCLEOTIDE SEQUENCE [LARGE SCALE GENOMIC DNA]</scope>
    <source>
        <strain evidence="9">ATCC 33173 / DSM 2581 / NBRC 15536 / NCIMB 2198 / 1H9</strain>
    </source>
</reference>
<dbReference type="PANTHER" id="PTHR38776:SF1">
    <property type="entry name" value="MLTA-INTERACTING PROTEIN-RELATED"/>
    <property type="match status" value="1"/>
</dbReference>
<dbReference type="OrthoDB" id="8562138at2"/>
<name>E1V3P7_HALED</name>
<dbReference type="GeneID" id="91010189"/>
<evidence type="ECO:0000256" key="5">
    <source>
        <dbReference type="ARBA" id="ARBA00023237"/>
    </source>
</evidence>
<dbReference type="eggNOG" id="COG3713">
    <property type="taxonomic scope" value="Bacteria"/>
</dbReference>
<dbReference type="PANTHER" id="PTHR38776">
    <property type="entry name" value="MLTA-INTERACTING PROTEIN-RELATED"/>
    <property type="match status" value="1"/>
</dbReference>
<dbReference type="EMBL" id="CP139472">
    <property type="protein sequence ID" value="WPU48896.1"/>
    <property type="molecule type" value="Genomic_DNA"/>
</dbReference>
<dbReference type="RefSeq" id="WP_013332598.1">
    <property type="nucleotide sequence ID" value="NC_014532.2"/>
</dbReference>
<evidence type="ECO:0000256" key="1">
    <source>
        <dbReference type="ARBA" id="ARBA00004442"/>
    </source>
</evidence>
<evidence type="ECO:0000256" key="4">
    <source>
        <dbReference type="ARBA" id="ARBA00023136"/>
    </source>
</evidence>
<dbReference type="STRING" id="768066.HELO_2842"/>
<keyword evidence="5" id="KW-0998">Cell outer membrane</keyword>
<gene>
    <name evidence="7" type="ordered locus">HELO_2842</name>
    <name evidence="8" type="ORF">SR933_08375</name>
</gene>
<dbReference type="Proteomes" id="UP001322512">
    <property type="component" value="Chromosome"/>
</dbReference>
<keyword evidence="3 6" id="KW-0732">Signal</keyword>
<keyword evidence="10" id="KW-1185">Reference proteome</keyword>
<dbReference type="Proteomes" id="UP000008707">
    <property type="component" value="Chromosome"/>
</dbReference>
<dbReference type="InterPro" id="IPR010583">
    <property type="entry name" value="MipA"/>
</dbReference>
<organism evidence="7 9">
    <name type="scientific">Halomonas elongata (strain ATCC 33173 / DSM 2581 / NBRC 15536 / NCIMB 2198 / 1H9)</name>
    <dbReference type="NCBI Taxonomy" id="768066"/>
    <lineage>
        <taxon>Bacteria</taxon>
        <taxon>Pseudomonadati</taxon>
        <taxon>Pseudomonadota</taxon>
        <taxon>Gammaproteobacteria</taxon>
        <taxon>Oceanospirillales</taxon>
        <taxon>Halomonadaceae</taxon>
        <taxon>Halomonas</taxon>
    </lineage>
</organism>
<proteinExistence type="inferred from homology"/>
<feature type="chain" id="PRO_5003152849" evidence="6">
    <location>
        <begin position="37"/>
        <end position="274"/>
    </location>
</feature>
<dbReference type="GO" id="GO:0009279">
    <property type="term" value="C:cell outer membrane"/>
    <property type="evidence" value="ECO:0007669"/>
    <property type="project" value="UniProtKB-SubCell"/>
</dbReference>
<reference evidence="7" key="2">
    <citation type="submission" date="2010-05" db="EMBL/GenBank/DDBJ databases">
        <title>Revision and reannotation of the Halomonas elongata DSM 2581(T) genome.</title>
        <authorList>
            <person name="Pfeiffer F."/>
            <person name="Bagyan I."/>
            <person name="Alfaro-Espinoza G."/>
            <person name="Zamora-Lagos M.A."/>
            <person name="Habermann B."/>
            <person name="Oesterhelt D."/>
            <person name="Kunte H.J."/>
        </authorList>
    </citation>
    <scope>NUCLEOTIDE SEQUENCE</scope>
    <source>
        <strain evidence="7">Type strain: DSM 2581</strain>
    </source>
</reference>
<evidence type="ECO:0000313" key="9">
    <source>
        <dbReference type="Proteomes" id="UP000008707"/>
    </source>
</evidence>
<comment type="similarity">
    <text evidence="2">Belongs to the MipA/OmpV family.</text>
</comment>
<protein>
    <submittedName>
        <fullName evidence="7">MipA family protein</fullName>
    </submittedName>
    <submittedName>
        <fullName evidence="8">MipA/OmpV family protein</fullName>
    </submittedName>
</protein>
<dbReference type="EMBL" id="FN869568">
    <property type="protein sequence ID" value="CBV42726.1"/>
    <property type="molecule type" value="Genomic_DNA"/>
</dbReference>
<evidence type="ECO:0000313" key="10">
    <source>
        <dbReference type="Proteomes" id="UP001322512"/>
    </source>
</evidence>
<feature type="signal peptide" evidence="6">
    <location>
        <begin position="1"/>
        <end position="36"/>
    </location>
</feature>
<dbReference type="Pfam" id="PF06629">
    <property type="entry name" value="MipA"/>
    <property type="match status" value="1"/>
</dbReference>
<accession>E1V3P7</accession>